<dbReference type="EMBL" id="QMFB01000034">
    <property type="protein sequence ID" value="RAV12161.1"/>
    <property type="molecule type" value="Genomic_DNA"/>
</dbReference>
<dbReference type="RefSeq" id="WP_113035708.1">
    <property type="nucleotide sequence ID" value="NZ_QMFB01000034.1"/>
</dbReference>
<evidence type="ECO:0000313" key="3">
    <source>
        <dbReference type="Proteomes" id="UP000250369"/>
    </source>
</evidence>
<gene>
    <name evidence="2" type="ORF">DQG23_35135</name>
</gene>
<dbReference type="PANTHER" id="PTHR40112">
    <property type="entry name" value="H2HPP ISOMERASE"/>
    <property type="match status" value="1"/>
</dbReference>
<dbReference type="InterPro" id="IPR014710">
    <property type="entry name" value="RmlC-like_jellyroll"/>
</dbReference>
<evidence type="ECO:0000313" key="2">
    <source>
        <dbReference type="EMBL" id="RAV12161.1"/>
    </source>
</evidence>
<dbReference type="InterPro" id="IPR011051">
    <property type="entry name" value="RmlC_Cupin_sf"/>
</dbReference>
<sequence>MSKIGIWENAEPGVKRCILNAGEAIMMMEVHFEAGAEGYVHSHPHEQMTYCLKGSFEFNVDGVVHPLKAGETLRVPGNAKHGCRALEAGALLDAFTPLRKDLLGLE</sequence>
<dbReference type="InterPro" id="IPR013096">
    <property type="entry name" value="Cupin_2"/>
</dbReference>
<dbReference type="SUPFAM" id="SSF51182">
    <property type="entry name" value="RmlC-like cupins"/>
    <property type="match status" value="1"/>
</dbReference>
<accession>A0A329LW47</accession>
<dbReference type="OrthoDB" id="9811153at2"/>
<protein>
    <submittedName>
        <fullName evidence="2">Cupin domain-containing protein</fullName>
    </submittedName>
</protein>
<dbReference type="InterPro" id="IPR052535">
    <property type="entry name" value="Bacilysin_H2HPP_isomerase"/>
</dbReference>
<proteinExistence type="predicted"/>
<dbReference type="Pfam" id="PF07883">
    <property type="entry name" value="Cupin_2"/>
    <property type="match status" value="1"/>
</dbReference>
<name>A0A329LW47_9BACL</name>
<dbReference type="PANTHER" id="PTHR40112:SF1">
    <property type="entry name" value="H2HPP ISOMERASE"/>
    <property type="match status" value="1"/>
</dbReference>
<evidence type="ECO:0000259" key="1">
    <source>
        <dbReference type="Pfam" id="PF07883"/>
    </source>
</evidence>
<dbReference type="AlphaFoldDB" id="A0A329LW47"/>
<organism evidence="2 3">
    <name type="scientific">Paenibacillus contaminans</name>
    <dbReference type="NCBI Taxonomy" id="450362"/>
    <lineage>
        <taxon>Bacteria</taxon>
        <taxon>Bacillati</taxon>
        <taxon>Bacillota</taxon>
        <taxon>Bacilli</taxon>
        <taxon>Bacillales</taxon>
        <taxon>Paenibacillaceae</taxon>
        <taxon>Paenibacillus</taxon>
    </lineage>
</organism>
<dbReference type="InterPro" id="IPR025499">
    <property type="entry name" value="KdgF"/>
</dbReference>
<dbReference type="CDD" id="cd02238">
    <property type="entry name" value="cupin_KdgF"/>
    <property type="match status" value="1"/>
</dbReference>
<reference evidence="2 3" key="1">
    <citation type="journal article" date="2009" name="Int. J. Syst. Evol. Microbiol.">
        <title>Paenibacillus contaminans sp. nov., isolated from a contaminated laboratory plate.</title>
        <authorList>
            <person name="Chou J.H."/>
            <person name="Lee J.H."/>
            <person name="Lin M.C."/>
            <person name="Chang P.S."/>
            <person name="Arun A.B."/>
            <person name="Young C.C."/>
            <person name="Chen W.M."/>
        </authorList>
    </citation>
    <scope>NUCLEOTIDE SEQUENCE [LARGE SCALE GENOMIC DNA]</scope>
    <source>
        <strain evidence="2 3">CKOBP-6</strain>
    </source>
</reference>
<keyword evidence="3" id="KW-1185">Reference proteome</keyword>
<dbReference type="PIRSF" id="PIRSF029883">
    <property type="entry name" value="KdgF"/>
    <property type="match status" value="1"/>
</dbReference>
<comment type="caution">
    <text evidence="2">The sequence shown here is derived from an EMBL/GenBank/DDBJ whole genome shotgun (WGS) entry which is preliminary data.</text>
</comment>
<dbReference type="Proteomes" id="UP000250369">
    <property type="component" value="Unassembled WGS sequence"/>
</dbReference>
<feature type="domain" description="Cupin type-2" evidence="1">
    <location>
        <begin position="29"/>
        <end position="87"/>
    </location>
</feature>
<dbReference type="Gene3D" id="2.60.120.10">
    <property type="entry name" value="Jelly Rolls"/>
    <property type="match status" value="1"/>
</dbReference>